<comment type="caution">
    <text evidence="2">The sequence shown here is derived from an EMBL/GenBank/DDBJ whole genome shotgun (WGS) entry which is preliminary data.</text>
</comment>
<dbReference type="EMBL" id="JAWDGP010004267">
    <property type="protein sequence ID" value="KAK3765890.1"/>
    <property type="molecule type" value="Genomic_DNA"/>
</dbReference>
<evidence type="ECO:0000256" key="1">
    <source>
        <dbReference type="SAM" id="MobiDB-lite"/>
    </source>
</evidence>
<organism evidence="2 3">
    <name type="scientific">Elysia crispata</name>
    <name type="common">lettuce slug</name>
    <dbReference type="NCBI Taxonomy" id="231223"/>
    <lineage>
        <taxon>Eukaryota</taxon>
        <taxon>Metazoa</taxon>
        <taxon>Spiralia</taxon>
        <taxon>Lophotrochozoa</taxon>
        <taxon>Mollusca</taxon>
        <taxon>Gastropoda</taxon>
        <taxon>Heterobranchia</taxon>
        <taxon>Euthyneura</taxon>
        <taxon>Panpulmonata</taxon>
        <taxon>Sacoglossa</taxon>
        <taxon>Placobranchoidea</taxon>
        <taxon>Plakobranchidae</taxon>
        <taxon>Elysia</taxon>
    </lineage>
</organism>
<dbReference type="AlphaFoldDB" id="A0AAE0ZAU5"/>
<accession>A0AAE0ZAU5</accession>
<feature type="region of interest" description="Disordered" evidence="1">
    <location>
        <begin position="41"/>
        <end position="100"/>
    </location>
</feature>
<evidence type="ECO:0000313" key="3">
    <source>
        <dbReference type="Proteomes" id="UP001283361"/>
    </source>
</evidence>
<feature type="compositionally biased region" description="Basic and acidic residues" evidence="1">
    <location>
        <begin position="63"/>
        <end position="76"/>
    </location>
</feature>
<sequence>MTLFLSCSQVVEGKLFTSSYDGTLNVWHVGSLEGDGTLNKFNPNNANNNNLTRTQNNNNNVDKSGKDKDKMKEVEKLSGVASNSVAPMDDSGDPNKIIID</sequence>
<protein>
    <submittedName>
        <fullName evidence="2">Uncharacterized protein</fullName>
    </submittedName>
</protein>
<name>A0AAE0ZAU5_9GAST</name>
<keyword evidence="3" id="KW-1185">Reference proteome</keyword>
<reference evidence="2" key="1">
    <citation type="journal article" date="2023" name="G3 (Bethesda)">
        <title>A reference genome for the long-term kleptoplast-retaining sea slug Elysia crispata morphotype clarki.</title>
        <authorList>
            <person name="Eastman K.E."/>
            <person name="Pendleton A.L."/>
            <person name="Shaikh M.A."/>
            <person name="Suttiyut T."/>
            <person name="Ogas R."/>
            <person name="Tomko P."/>
            <person name="Gavelis G."/>
            <person name="Widhalm J.R."/>
            <person name="Wisecaver J.H."/>
        </authorList>
    </citation>
    <scope>NUCLEOTIDE SEQUENCE</scope>
    <source>
        <strain evidence="2">ECLA1</strain>
    </source>
</reference>
<gene>
    <name evidence="2" type="ORF">RRG08_043466</name>
</gene>
<feature type="compositionally biased region" description="Low complexity" evidence="1">
    <location>
        <begin position="41"/>
        <end position="60"/>
    </location>
</feature>
<dbReference type="Proteomes" id="UP001283361">
    <property type="component" value="Unassembled WGS sequence"/>
</dbReference>
<proteinExistence type="predicted"/>
<evidence type="ECO:0000313" key="2">
    <source>
        <dbReference type="EMBL" id="KAK3765890.1"/>
    </source>
</evidence>